<keyword evidence="3 4" id="KW-0378">Hydrolase</keyword>
<dbReference type="STRING" id="53326.A0A016UUC4"/>
<feature type="binding site" evidence="3">
    <location>
        <position position="27"/>
    </location>
    <ligand>
        <name>Zn(2+)</name>
        <dbReference type="ChEBI" id="CHEBI:29105"/>
        <note>catalytic</note>
    </ligand>
</feature>
<dbReference type="SMART" id="SM00254">
    <property type="entry name" value="ShKT"/>
    <property type="match status" value="2"/>
</dbReference>
<protein>
    <recommendedName>
        <fullName evidence="4">Metalloendopeptidase</fullName>
        <ecNumber evidence="4">3.4.24.-</ecNumber>
    </recommendedName>
</protein>
<dbReference type="GO" id="GO:0006508">
    <property type="term" value="P:proteolysis"/>
    <property type="evidence" value="ECO:0007669"/>
    <property type="project" value="UniProtKB-KW"/>
</dbReference>
<dbReference type="EMBL" id="JARK01001364">
    <property type="protein sequence ID" value="EYC18033.1"/>
    <property type="molecule type" value="Genomic_DNA"/>
</dbReference>
<comment type="cofactor">
    <cofactor evidence="3 4">
        <name>Zn(2+)</name>
        <dbReference type="ChEBI" id="CHEBI:29105"/>
    </cofactor>
    <text evidence="3 4">Binds 1 zinc ion per subunit.</text>
</comment>
<dbReference type="InterPro" id="IPR024079">
    <property type="entry name" value="MetalloPept_cat_dom_sf"/>
</dbReference>
<dbReference type="PROSITE" id="PS51670">
    <property type="entry name" value="SHKT"/>
    <property type="match status" value="2"/>
</dbReference>
<dbReference type="PANTHER" id="PTHR10127:SF852">
    <property type="entry name" value="ZINC METALLOPROTEINASE NAS-12"/>
    <property type="match status" value="1"/>
</dbReference>
<keyword evidence="1" id="KW-0865">Zymogen</keyword>
<evidence type="ECO:0000256" key="5">
    <source>
        <dbReference type="SAM" id="MobiDB-lite"/>
    </source>
</evidence>
<evidence type="ECO:0000256" key="4">
    <source>
        <dbReference type="RuleBase" id="RU361183"/>
    </source>
</evidence>
<evidence type="ECO:0000313" key="8">
    <source>
        <dbReference type="EMBL" id="EYC18033.1"/>
    </source>
</evidence>
<dbReference type="InterPro" id="IPR001506">
    <property type="entry name" value="Peptidase_M12A"/>
</dbReference>
<dbReference type="GO" id="GO:0004222">
    <property type="term" value="F:metalloendopeptidase activity"/>
    <property type="evidence" value="ECO:0007669"/>
    <property type="project" value="UniProtKB-UniRule"/>
</dbReference>
<dbReference type="Gene3D" id="3.40.390.10">
    <property type="entry name" value="Collagenase (Catalytic Domain)"/>
    <property type="match status" value="1"/>
</dbReference>
<name>A0A016UUC4_9BILA</name>
<evidence type="ECO:0000256" key="2">
    <source>
        <dbReference type="PROSITE-ProRule" id="PRU01005"/>
    </source>
</evidence>
<dbReference type="PRINTS" id="PR00480">
    <property type="entry name" value="ASTACIN"/>
</dbReference>
<dbReference type="EC" id="3.4.24.-" evidence="4"/>
<evidence type="ECO:0000259" key="7">
    <source>
        <dbReference type="PROSITE" id="PS51864"/>
    </source>
</evidence>
<accession>A0A016UUC4</accession>
<feature type="signal peptide" evidence="4">
    <location>
        <begin position="1"/>
        <end position="16"/>
    </location>
</feature>
<dbReference type="PROSITE" id="PS51864">
    <property type="entry name" value="ASTACIN"/>
    <property type="match status" value="1"/>
</dbReference>
<evidence type="ECO:0000259" key="6">
    <source>
        <dbReference type="PROSITE" id="PS51670"/>
    </source>
</evidence>
<evidence type="ECO:0000256" key="3">
    <source>
        <dbReference type="PROSITE-ProRule" id="PRU01211"/>
    </source>
</evidence>
<feature type="compositionally biased region" description="Polar residues" evidence="5">
    <location>
        <begin position="202"/>
        <end position="214"/>
    </location>
</feature>
<dbReference type="PANTHER" id="PTHR10127">
    <property type="entry name" value="DISCOIDIN, CUB, EGF, LAMININ , AND ZINC METALLOPROTEASE DOMAIN CONTAINING"/>
    <property type="match status" value="1"/>
</dbReference>
<feature type="chain" id="PRO_5005100985" description="Metalloendopeptidase" evidence="4">
    <location>
        <begin position="17"/>
        <end position="258"/>
    </location>
</feature>
<reference evidence="9" key="1">
    <citation type="journal article" date="2015" name="Nat. Genet.">
        <title>The genome and transcriptome of the zoonotic hookworm Ancylostoma ceylanicum identify infection-specific gene families.</title>
        <authorList>
            <person name="Schwarz E.M."/>
            <person name="Hu Y."/>
            <person name="Antoshechkin I."/>
            <person name="Miller M.M."/>
            <person name="Sternberg P.W."/>
            <person name="Aroian R.V."/>
        </authorList>
    </citation>
    <scope>NUCLEOTIDE SEQUENCE</scope>
    <source>
        <strain evidence="9">HY135</strain>
    </source>
</reference>
<dbReference type="Gene3D" id="1.10.10.1940">
    <property type="match status" value="2"/>
</dbReference>
<keyword evidence="3 4" id="KW-0479">Metal-binding</keyword>
<dbReference type="Pfam" id="PF01549">
    <property type="entry name" value="ShK"/>
    <property type="match status" value="2"/>
</dbReference>
<dbReference type="Proteomes" id="UP000024635">
    <property type="component" value="Unassembled WGS sequence"/>
</dbReference>
<feature type="binding site" evidence="3">
    <location>
        <position position="31"/>
    </location>
    <ligand>
        <name>Zn(2+)</name>
        <dbReference type="ChEBI" id="CHEBI:29105"/>
        <note>catalytic</note>
    </ligand>
</feature>
<evidence type="ECO:0000313" key="9">
    <source>
        <dbReference type="Proteomes" id="UP000024635"/>
    </source>
</evidence>
<proteinExistence type="predicted"/>
<feature type="region of interest" description="Disordered" evidence="5">
    <location>
        <begin position="195"/>
        <end position="218"/>
    </location>
</feature>
<keyword evidence="3 4" id="KW-0645">Protease</keyword>
<keyword evidence="3 4" id="KW-0482">Metalloprotease</keyword>
<comment type="caution">
    <text evidence="8">The sequence shown here is derived from an EMBL/GenBank/DDBJ whole genome shotgun (WGS) entry which is preliminary data.</text>
</comment>
<evidence type="ECO:0000256" key="1">
    <source>
        <dbReference type="ARBA" id="ARBA00023145"/>
    </source>
</evidence>
<feature type="domain" description="ShKT" evidence="6">
    <location>
        <begin position="152"/>
        <end position="188"/>
    </location>
</feature>
<feature type="binding site" evidence="3">
    <location>
        <position position="37"/>
    </location>
    <ligand>
        <name>Zn(2+)</name>
        <dbReference type="ChEBI" id="CHEBI:29105"/>
        <note>catalytic</note>
    </ligand>
</feature>
<dbReference type="MEROPS" id="M12.A20"/>
<dbReference type="AlphaFoldDB" id="A0A016UUC4"/>
<gene>
    <name evidence="8" type="primary">Acey_s0028.g1646</name>
    <name evidence="8" type="synonym">Acey-nas-12</name>
    <name evidence="8" type="ORF">Y032_0028g1646</name>
</gene>
<organism evidence="8 9">
    <name type="scientific">Ancylostoma ceylanicum</name>
    <dbReference type="NCBI Taxonomy" id="53326"/>
    <lineage>
        <taxon>Eukaryota</taxon>
        <taxon>Metazoa</taxon>
        <taxon>Ecdysozoa</taxon>
        <taxon>Nematoda</taxon>
        <taxon>Chromadorea</taxon>
        <taxon>Rhabditida</taxon>
        <taxon>Rhabditina</taxon>
        <taxon>Rhabditomorpha</taxon>
        <taxon>Strongyloidea</taxon>
        <taxon>Ancylostomatidae</taxon>
        <taxon>Ancylostomatinae</taxon>
        <taxon>Ancylostoma</taxon>
    </lineage>
</organism>
<comment type="caution">
    <text evidence="2">Lacks conserved residue(s) required for the propagation of feature annotation.</text>
</comment>
<feature type="domain" description="Peptidase M12A" evidence="7">
    <location>
        <begin position="1"/>
        <end position="134"/>
    </location>
</feature>
<dbReference type="Pfam" id="PF01400">
    <property type="entry name" value="Astacin"/>
    <property type="match status" value="1"/>
</dbReference>
<dbReference type="OrthoDB" id="291007at2759"/>
<dbReference type="InterPro" id="IPR003582">
    <property type="entry name" value="ShKT_dom"/>
</dbReference>
<sequence>MFFSLILGGQQVLSLAVDCVADYIVWHEVMHAIGFEHEHQRPDRDDFIRVEYRNVQAGQMANFEKLSPHEVDYAENYDYKSIMHYDSHAFGRRDPKTNVRLATMIPLKKGVILEDNLKMSATDIRKLNELGKCSVPQERGNSLSGDEANSRCKDERNDCAKMKQNGLCSIVFYRRSMARKCAYTCRLCGENAMDTQPESRKSTASPGEVHTTQELPAGCRDEDPRCPTYANNGFCTDPFYEGIRANTCAKTCNLCGAN</sequence>
<feature type="active site" evidence="3">
    <location>
        <position position="28"/>
    </location>
</feature>
<keyword evidence="4" id="KW-0732">Signal</keyword>
<feature type="domain" description="ShKT" evidence="6">
    <location>
        <begin position="219"/>
        <end position="255"/>
    </location>
</feature>
<keyword evidence="9" id="KW-1185">Reference proteome</keyword>
<dbReference type="SUPFAM" id="SSF55486">
    <property type="entry name" value="Metalloproteases ('zincins'), catalytic domain"/>
    <property type="match status" value="1"/>
</dbReference>
<dbReference type="GO" id="GO:0008270">
    <property type="term" value="F:zinc ion binding"/>
    <property type="evidence" value="ECO:0007669"/>
    <property type="project" value="UniProtKB-UniRule"/>
</dbReference>
<keyword evidence="3 4" id="KW-0862">Zinc</keyword>